<reference evidence="3" key="1">
    <citation type="submission" date="2023-03" db="EMBL/GenBank/DDBJ databases">
        <title>MT1 and MT2 Draft Genomes of Novel Species.</title>
        <authorList>
            <person name="Venkateswaran K."/>
        </authorList>
    </citation>
    <scope>NUCLEOTIDE SEQUENCE</scope>
    <source>
        <strain evidence="3">F6_8S_P_1A</strain>
    </source>
</reference>
<organism evidence="3 4">
    <name type="scientific">Leifsonia virtsii</name>
    <dbReference type="NCBI Taxonomy" id="3035915"/>
    <lineage>
        <taxon>Bacteria</taxon>
        <taxon>Bacillati</taxon>
        <taxon>Actinomycetota</taxon>
        <taxon>Actinomycetes</taxon>
        <taxon>Micrococcales</taxon>
        <taxon>Microbacteriaceae</taxon>
        <taxon>Leifsonia</taxon>
    </lineage>
</organism>
<name>A0ABT8IWS0_9MICO</name>
<dbReference type="Gene3D" id="3.40.50.620">
    <property type="entry name" value="HUPs"/>
    <property type="match status" value="2"/>
</dbReference>
<evidence type="ECO:0000256" key="1">
    <source>
        <dbReference type="ARBA" id="ARBA00008791"/>
    </source>
</evidence>
<dbReference type="PRINTS" id="PR01438">
    <property type="entry name" value="UNVRSLSTRESS"/>
</dbReference>
<dbReference type="SUPFAM" id="SSF52402">
    <property type="entry name" value="Adenine nucleotide alpha hydrolases-like"/>
    <property type="match status" value="2"/>
</dbReference>
<gene>
    <name evidence="3" type="ORF">P5G59_09015</name>
</gene>
<dbReference type="InterPro" id="IPR006015">
    <property type="entry name" value="Universal_stress_UspA"/>
</dbReference>
<dbReference type="PANTHER" id="PTHR46268:SF6">
    <property type="entry name" value="UNIVERSAL STRESS PROTEIN UP12"/>
    <property type="match status" value="1"/>
</dbReference>
<dbReference type="CDD" id="cd00293">
    <property type="entry name" value="USP-like"/>
    <property type="match status" value="1"/>
</dbReference>
<feature type="domain" description="UspA" evidence="2">
    <location>
        <begin position="1"/>
        <end position="150"/>
    </location>
</feature>
<evidence type="ECO:0000259" key="2">
    <source>
        <dbReference type="Pfam" id="PF00582"/>
    </source>
</evidence>
<dbReference type="RefSeq" id="WP_301218135.1">
    <property type="nucleotide sequence ID" value="NZ_JAROCB010000002.1"/>
</dbReference>
<dbReference type="InterPro" id="IPR006016">
    <property type="entry name" value="UspA"/>
</dbReference>
<sequence>MADTIMVAVDGEPEHRAALDWAAARAAWMPARLELIHVVERSFADSGEQSGRMLTLAGRALVAEEERYALRRARAALHLEHADADPPRAEPEIRSRVVVGHAGRDVVTASAGAVLLVVGTPPAARTQRALAGSIAARVASAAACTVVAVPHGWRGHGHGVVVGVDGEPPTGPAVDFAADEAARLGEPLVVVYAGYAVGAVRDGRQPAGPATVGDVRERIVEDAVDRARRRHLRLVVRTRVVEAAPSAGLVSEAHGARMLVLGTHDRRGVKRVVLGSVGHDVLLRARLPVVIARAATVSVSPSSDPAPA</sequence>
<evidence type="ECO:0000313" key="4">
    <source>
        <dbReference type="Proteomes" id="UP001174210"/>
    </source>
</evidence>
<dbReference type="InterPro" id="IPR014729">
    <property type="entry name" value="Rossmann-like_a/b/a_fold"/>
</dbReference>
<accession>A0ABT8IWS0</accession>
<dbReference type="Pfam" id="PF00582">
    <property type="entry name" value="Usp"/>
    <property type="match status" value="2"/>
</dbReference>
<evidence type="ECO:0000313" key="3">
    <source>
        <dbReference type="EMBL" id="MDN4597278.1"/>
    </source>
</evidence>
<comment type="similarity">
    <text evidence="1">Belongs to the universal stress protein A family.</text>
</comment>
<comment type="caution">
    <text evidence="3">The sequence shown here is derived from an EMBL/GenBank/DDBJ whole genome shotgun (WGS) entry which is preliminary data.</text>
</comment>
<feature type="domain" description="UspA" evidence="2">
    <location>
        <begin position="160"/>
        <end position="293"/>
    </location>
</feature>
<keyword evidence="4" id="KW-1185">Reference proteome</keyword>
<dbReference type="PANTHER" id="PTHR46268">
    <property type="entry name" value="STRESS RESPONSE PROTEIN NHAX"/>
    <property type="match status" value="1"/>
</dbReference>
<protein>
    <submittedName>
        <fullName evidence="3">Universal stress protein</fullName>
    </submittedName>
</protein>
<dbReference type="EMBL" id="JAROCB010000002">
    <property type="protein sequence ID" value="MDN4597278.1"/>
    <property type="molecule type" value="Genomic_DNA"/>
</dbReference>
<dbReference type="Proteomes" id="UP001174210">
    <property type="component" value="Unassembled WGS sequence"/>
</dbReference>
<proteinExistence type="inferred from homology"/>